<dbReference type="InterPro" id="IPR036423">
    <property type="entry name" value="SOD-like_Cu/Zn_dom_sf"/>
</dbReference>
<comment type="caution">
    <text evidence="3">The sequence shown here is derived from an EMBL/GenBank/DDBJ whole genome shotgun (WGS) entry which is preliminary data.</text>
</comment>
<evidence type="ECO:0000313" key="3">
    <source>
        <dbReference type="EMBL" id="KAJ3705801.1"/>
    </source>
</evidence>
<sequence>MALVERRKHFGVSVNQSASVELPFSSWELGASEGAMDWDEDWDKFEDEGPTTVTGSISGLELGLHGFHALGDTTNGCLSTARPHFNHVGKEHGVPEDENHHDGDLGNLIVGEGGIANFTKVDNQIPLTGANSIVGRAIVVHSDPDDRGQGGHETQQEHCKC</sequence>
<reference evidence="3 4" key="1">
    <citation type="journal article" date="2022" name="Cell">
        <title>Repeat-based holocentromeres influence genome architecture and karyotype evolution.</title>
        <authorList>
            <person name="Hofstatter P.G."/>
            <person name="Thangavel G."/>
            <person name="Lux T."/>
            <person name="Neumann P."/>
            <person name="Vondrak T."/>
            <person name="Novak P."/>
            <person name="Zhang M."/>
            <person name="Costa L."/>
            <person name="Castellani M."/>
            <person name="Scott A."/>
            <person name="Toegelov H."/>
            <person name="Fuchs J."/>
            <person name="Mata-Sucre Y."/>
            <person name="Dias Y."/>
            <person name="Vanzela A.L.L."/>
            <person name="Huettel B."/>
            <person name="Almeida C.C.S."/>
            <person name="Simkova H."/>
            <person name="Souza G."/>
            <person name="Pedrosa-Harand A."/>
            <person name="Macas J."/>
            <person name="Mayer K.F.X."/>
            <person name="Houben A."/>
            <person name="Marques A."/>
        </authorList>
    </citation>
    <scope>NUCLEOTIDE SEQUENCE [LARGE SCALE GENOMIC DNA]</scope>
    <source>
        <strain evidence="3">RhyTen1mFocal</strain>
    </source>
</reference>
<dbReference type="Pfam" id="PF00080">
    <property type="entry name" value="Sod_Cu"/>
    <property type="match status" value="1"/>
</dbReference>
<dbReference type="InterPro" id="IPR024134">
    <property type="entry name" value="SOD_Cu/Zn_/chaperone"/>
</dbReference>
<keyword evidence="4" id="KW-1185">Reference proteome</keyword>
<dbReference type="PRINTS" id="PR00068">
    <property type="entry name" value="CUZNDISMTASE"/>
</dbReference>
<dbReference type="InterPro" id="IPR001424">
    <property type="entry name" value="SOD_Cu_Zn_dom"/>
</dbReference>
<accession>A0AAD5ZXC5</accession>
<dbReference type="GO" id="GO:0006801">
    <property type="term" value="P:superoxide metabolic process"/>
    <property type="evidence" value="ECO:0007669"/>
    <property type="project" value="InterPro"/>
</dbReference>
<dbReference type="AlphaFoldDB" id="A0AAD5ZXC5"/>
<proteinExistence type="predicted"/>
<dbReference type="Gene3D" id="2.60.40.200">
    <property type="entry name" value="Superoxide dismutase, copper/zinc binding domain"/>
    <property type="match status" value="1"/>
</dbReference>
<dbReference type="GO" id="GO:0005507">
    <property type="term" value="F:copper ion binding"/>
    <property type="evidence" value="ECO:0007669"/>
    <property type="project" value="InterPro"/>
</dbReference>
<evidence type="ECO:0000259" key="2">
    <source>
        <dbReference type="Pfam" id="PF00080"/>
    </source>
</evidence>
<dbReference type="SUPFAM" id="SSF49329">
    <property type="entry name" value="Cu,Zn superoxide dismutase-like"/>
    <property type="match status" value="1"/>
</dbReference>
<organism evidence="3 4">
    <name type="scientific">Rhynchospora tenuis</name>
    <dbReference type="NCBI Taxonomy" id="198213"/>
    <lineage>
        <taxon>Eukaryota</taxon>
        <taxon>Viridiplantae</taxon>
        <taxon>Streptophyta</taxon>
        <taxon>Embryophyta</taxon>
        <taxon>Tracheophyta</taxon>
        <taxon>Spermatophyta</taxon>
        <taxon>Magnoliopsida</taxon>
        <taxon>Liliopsida</taxon>
        <taxon>Poales</taxon>
        <taxon>Cyperaceae</taxon>
        <taxon>Cyperoideae</taxon>
        <taxon>Rhynchosporeae</taxon>
        <taxon>Rhynchospora</taxon>
    </lineage>
</organism>
<dbReference type="PANTHER" id="PTHR10003">
    <property type="entry name" value="SUPEROXIDE DISMUTASE CU-ZN -RELATED"/>
    <property type="match status" value="1"/>
</dbReference>
<keyword evidence="1" id="KW-0186">Copper</keyword>
<protein>
    <recommendedName>
        <fullName evidence="2">Superoxide dismutase copper/zinc binding domain-containing protein</fullName>
    </recommendedName>
</protein>
<evidence type="ECO:0000313" key="4">
    <source>
        <dbReference type="Proteomes" id="UP001210211"/>
    </source>
</evidence>
<feature type="domain" description="Superoxide dismutase copper/zinc binding" evidence="2">
    <location>
        <begin position="47"/>
        <end position="152"/>
    </location>
</feature>
<dbReference type="EMBL" id="JAMRDG010000001">
    <property type="protein sequence ID" value="KAJ3705801.1"/>
    <property type="molecule type" value="Genomic_DNA"/>
</dbReference>
<gene>
    <name evidence="3" type="ORF">LUZ61_009506</name>
</gene>
<dbReference type="CDD" id="cd00305">
    <property type="entry name" value="Cu-Zn_Superoxide_Dismutase"/>
    <property type="match status" value="1"/>
</dbReference>
<evidence type="ECO:0000256" key="1">
    <source>
        <dbReference type="ARBA" id="ARBA00023008"/>
    </source>
</evidence>
<dbReference type="Proteomes" id="UP001210211">
    <property type="component" value="Unassembled WGS sequence"/>
</dbReference>
<name>A0AAD5ZXC5_9POAL</name>